<organism evidence="1 2">
    <name type="scientific">Streblomastix strix</name>
    <dbReference type="NCBI Taxonomy" id="222440"/>
    <lineage>
        <taxon>Eukaryota</taxon>
        <taxon>Metamonada</taxon>
        <taxon>Preaxostyla</taxon>
        <taxon>Oxymonadida</taxon>
        <taxon>Streblomastigidae</taxon>
        <taxon>Streblomastix</taxon>
    </lineage>
</organism>
<accession>A0A5J4X930</accession>
<comment type="caution">
    <text evidence="1">The sequence shown here is derived from an EMBL/GenBank/DDBJ whole genome shotgun (WGS) entry which is preliminary data.</text>
</comment>
<protein>
    <submittedName>
        <fullName evidence="1">Uncharacterized protein</fullName>
    </submittedName>
</protein>
<reference evidence="1 2" key="1">
    <citation type="submission" date="2019-03" db="EMBL/GenBank/DDBJ databases">
        <title>Single cell metagenomics reveals metabolic interactions within the superorganism composed of flagellate Streblomastix strix and complex community of Bacteroidetes bacteria on its surface.</title>
        <authorList>
            <person name="Treitli S.C."/>
            <person name="Kolisko M."/>
            <person name="Husnik F."/>
            <person name="Keeling P."/>
            <person name="Hampl V."/>
        </authorList>
    </citation>
    <scope>NUCLEOTIDE SEQUENCE [LARGE SCALE GENOMIC DNA]</scope>
    <source>
        <strain evidence="1">ST1C</strain>
    </source>
</reference>
<dbReference type="EMBL" id="SNRW01000063">
    <property type="protein sequence ID" value="KAA6403768.1"/>
    <property type="molecule type" value="Genomic_DNA"/>
</dbReference>
<dbReference type="Proteomes" id="UP000324800">
    <property type="component" value="Unassembled WGS sequence"/>
</dbReference>
<evidence type="ECO:0000313" key="2">
    <source>
        <dbReference type="Proteomes" id="UP000324800"/>
    </source>
</evidence>
<gene>
    <name evidence="1" type="ORF">EZS28_000706</name>
</gene>
<name>A0A5J4X930_9EUKA</name>
<dbReference type="OrthoDB" id="4327074at2759"/>
<dbReference type="AlphaFoldDB" id="A0A5J4X930"/>
<sequence length="234" mass="27231">MIYYSHCTCNGIMGLTHILNFEETSVQLNGNWNGLVINPIDFNPRFRLVTQRIHNVTLVFCIAADGYQISSGNELGWNCMEIFEKYVKEVLIPEIKARRLAIGNLKTRELLLLVNSLEVEVNRRSEDIATFKDSYQFRFELSSEITVVLQRKMVNKALRDSADRTLLPSNIRSSFLKAGSPNWYRKVIWLKYLIQPISPLGMKVNPRQYTSFDYFGKILTDIIYYLMSRMQILI</sequence>
<evidence type="ECO:0000313" key="1">
    <source>
        <dbReference type="EMBL" id="KAA6403768.1"/>
    </source>
</evidence>
<proteinExistence type="predicted"/>